<dbReference type="InterPro" id="IPR036390">
    <property type="entry name" value="WH_DNA-bd_sf"/>
</dbReference>
<dbReference type="Pfam" id="PF03466">
    <property type="entry name" value="LysR_substrate"/>
    <property type="match status" value="1"/>
</dbReference>
<dbReference type="InterPro" id="IPR036388">
    <property type="entry name" value="WH-like_DNA-bd_sf"/>
</dbReference>
<dbReference type="RefSeq" id="WP_244408132.1">
    <property type="nucleotide sequence ID" value="NZ_AP025637.1"/>
</dbReference>
<dbReference type="PROSITE" id="PS50931">
    <property type="entry name" value="HTH_LYSR"/>
    <property type="match status" value="1"/>
</dbReference>
<evidence type="ECO:0000256" key="4">
    <source>
        <dbReference type="ARBA" id="ARBA00023163"/>
    </source>
</evidence>
<reference evidence="6 7" key="1">
    <citation type="journal article" date="2016" name="Microbes Environ.">
        <title>Phylogenetically diverse aerobic anoxygenic phototrophic bacteria isolated from epilithic biofilms in Tama river, Japan.</title>
        <authorList>
            <person name="Hirose S."/>
            <person name="Matsuura K."/>
            <person name="Haruta S."/>
        </authorList>
    </citation>
    <scope>NUCLEOTIDE SEQUENCE [LARGE SCALE GENOMIC DNA]</scope>
    <source>
        <strain evidence="6 7">S08</strain>
    </source>
</reference>
<dbReference type="Pfam" id="PF00126">
    <property type="entry name" value="HTH_1"/>
    <property type="match status" value="1"/>
</dbReference>
<evidence type="ECO:0000256" key="2">
    <source>
        <dbReference type="ARBA" id="ARBA00023015"/>
    </source>
</evidence>
<proteinExistence type="inferred from homology"/>
<dbReference type="SUPFAM" id="SSF53850">
    <property type="entry name" value="Periplasmic binding protein-like II"/>
    <property type="match status" value="1"/>
</dbReference>
<feature type="domain" description="HTH lysR-type" evidence="5">
    <location>
        <begin position="6"/>
        <end position="63"/>
    </location>
</feature>
<name>A0ABN6P6H5_9PROT</name>
<evidence type="ECO:0000259" key="5">
    <source>
        <dbReference type="PROSITE" id="PS50931"/>
    </source>
</evidence>
<accession>A0ABN6P6H5</accession>
<evidence type="ECO:0000313" key="7">
    <source>
        <dbReference type="Proteomes" id="UP000831327"/>
    </source>
</evidence>
<dbReference type="InterPro" id="IPR050176">
    <property type="entry name" value="LTTR"/>
</dbReference>
<dbReference type="PANTHER" id="PTHR30579:SF7">
    <property type="entry name" value="HTH-TYPE TRANSCRIPTIONAL REGULATOR LRHA-RELATED"/>
    <property type="match status" value="1"/>
</dbReference>
<dbReference type="SUPFAM" id="SSF46785">
    <property type="entry name" value="Winged helix' DNA-binding domain"/>
    <property type="match status" value="1"/>
</dbReference>
<dbReference type="PRINTS" id="PR00039">
    <property type="entry name" value="HTHLYSR"/>
</dbReference>
<dbReference type="Proteomes" id="UP000831327">
    <property type="component" value="Chromosome"/>
</dbReference>
<keyword evidence="7" id="KW-1185">Reference proteome</keyword>
<dbReference type="PANTHER" id="PTHR30579">
    <property type="entry name" value="TRANSCRIPTIONAL REGULATOR"/>
    <property type="match status" value="1"/>
</dbReference>
<gene>
    <name evidence="6" type="ORF">Rmf_38490</name>
</gene>
<keyword evidence="3" id="KW-0238">DNA-binding</keyword>
<evidence type="ECO:0000256" key="3">
    <source>
        <dbReference type="ARBA" id="ARBA00023125"/>
    </source>
</evidence>
<dbReference type="Gene3D" id="1.10.10.10">
    <property type="entry name" value="Winged helix-like DNA-binding domain superfamily/Winged helix DNA-binding domain"/>
    <property type="match status" value="1"/>
</dbReference>
<sequence length="293" mass="30959">MRVPDLDLDLLRGFVTVAERGGFTAAGNALGLTQSAISLKVKRLEEILGKRVLDRGGRGVALTREGETLLAYARRILALNDEAVRRMVAPPVAGRLRLGVADHFIPRNLAPVLARFAQTYPDVRLEVEVGRSHELRAAMADGALDLVLGKRRDGETEGRPIFTETIIWVAAPGWTPPTDRALPVAMLPQGCMFRDRALAALARAGIAFEVLYTSPSLLGVAAAAQAGFAATVLGRSGLPPGLEDLPGLPACGTAEMCVFGDAEGRSALVEPLVGFIRESLAAVPAERSRGPGG</sequence>
<evidence type="ECO:0000256" key="1">
    <source>
        <dbReference type="ARBA" id="ARBA00009437"/>
    </source>
</evidence>
<dbReference type="EMBL" id="AP025637">
    <property type="protein sequence ID" value="BDG73920.1"/>
    <property type="molecule type" value="Genomic_DNA"/>
</dbReference>
<evidence type="ECO:0000313" key="6">
    <source>
        <dbReference type="EMBL" id="BDG73920.1"/>
    </source>
</evidence>
<keyword evidence="2" id="KW-0805">Transcription regulation</keyword>
<organism evidence="6 7">
    <name type="scientific">Roseomonas fluvialis</name>
    <dbReference type="NCBI Taxonomy" id="1750527"/>
    <lineage>
        <taxon>Bacteria</taxon>
        <taxon>Pseudomonadati</taxon>
        <taxon>Pseudomonadota</taxon>
        <taxon>Alphaproteobacteria</taxon>
        <taxon>Acetobacterales</taxon>
        <taxon>Roseomonadaceae</taxon>
        <taxon>Roseomonas</taxon>
    </lineage>
</organism>
<comment type="similarity">
    <text evidence="1">Belongs to the LysR transcriptional regulatory family.</text>
</comment>
<protein>
    <submittedName>
        <fullName evidence="6">LysR family transcriptional regulator</fullName>
    </submittedName>
</protein>
<dbReference type="Gene3D" id="3.40.190.10">
    <property type="entry name" value="Periplasmic binding protein-like II"/>
    <property type="match status" value="2"/>
</dbReference>
<dbReference type="InterPro" id="IPR000847">
    <property type="entry name" value="LysR_HTH_N"/>
</dbReference>
<dbReference type="InterPro" id="IPR005119">
    <property type="entry name" value="LysR_subst-bd"/>
</dbReference>
<keyword evidence="4" id="KW-0804">Transcription</keyword>